<dbReference type="EMBL" id="ML977518">
    <property type="protein sequence ID" value="KAF2124784.1"/>
    <property type="molecule type" value="Genomic_DNA"/>
</dbReference>
<feature type="region of interest" description="Disordered" evidence="5">
    <location>
        <begin position="97"/>
        <end position="167"/>
    </location>
</feature>
<dbReference type="Gene3D" id="3.10.20.90">
    <property type="entry name" value="Phosphatidylinositol 3-kinase Catalytic Subunit, Chain A, domain 1"/>
    <property type="match status" value="1"/>
</dbReference>
<feature type="transmembrane region" description="Helical" evidence="6">
    <location>
        <begin position="591"/>
        <end position="608"/>
    </location>
</feature>
<feature type="region of interest" description="Disordered" evidence="5">
    <location>
        <begin position="185"/>
        <end position="229"/>
    </location>
</feature>
<dbReference type="GeneID" id="54407380"/>
<dbReference type="InterPro" id="IPR039751">
    <property type="entry name" value="HERPUD1/2"/>
</dbReference>
<feature type="compositionally biased region" description="Pro residues" evidence="5">
    <location>
        <begin position="189"/>
        <end position="212"/>
    </location>
</feature>
<dbReference type="GO" id="GO:0030968">
    <property type="term" value="P:endoplasmic reticulum unfolded protein response"/>
    <property type="evidence" value="ECO:0007669"/>
    <property type="project" value="TreeGrafter"/>
</dbReference>
<feature type="compositionally biased region" description="Basic residues" evidence="5">
    <location>
        <begin position="145"/>
        <end position="160"/>
    </location>
</feature>
<gene>
    <name evidence="8" type="ORF">P153DRAFT_360960</name>
</gene>
<feature type="domain" description="Ubiquitin-like" evidence="7">
    <location>
        <begin position="6"/>
        <end position="72"/>
    </location>
</feature>
<proteinExistence type="predicted"/>
<feature type="compositionally biased region" description="Pro residues" evidence="5">
    <location>
        <begin position="109"/>
        <end position="120"/>
    </location>
</feature>
<dbReference type="OrthoDB" id="21589at2759"/>
<organism evidence="8 9">
    <name type="scientific">Dothidotthia symphoricarpi CBS 119687</name>
    <dbReference type="NCBI Taxonomy" id="1392245"/>
    <lineage>
        <taxon>Eukaryota</taxon>
        <taxon>Fungi</taxon>
        <taxon>Dikarya</taxon>
        <taxon>Ascomycota</taxon>
        <taxon>Pezizomycotina</taxon>
        <taxon>Dothideomycetes</taxon>
        <taxon>Pleosporomycetidae</taxon>
        <taxon>Pleosporales</taxon>
        <taxon>Dothidotthiaceae</taxon>
        <taxon>Dothidotthia</taxon>
    </lineage>
</organism>
<dbReference type="SUPFAM" id="SSF54236">
    <property type="entry name" value="Ubiquitin-like"/>
    <property type="match status" value="1"/>
</dbReference>
<evidence type="ECO:0000313" key="9">
    <source>
        <dbReference type="Proteomes" id="UP000799771"/>
    </source>
</evidence>
<sequence>MADEPATLNLRILSPSDEVEGGVTFAELPTSTTVKQLRERIQDAVPSRPAPERMRLIYRGRVVANDGDTLGDVFGAGNIRDMKDQSLHLVLRELPATASTPAPRTATAPPNPFRPPPAASPPLQTNPFRTLPQPRPASQPPLPQPHHHHAHPHVHHHHHLPGPVNAFTIPALPQMQQHIAQAMAQNGHPMPPLPTPGPGSPPQMPPNAPPAFPSSGRTVRQEGVGPNGERWSVTYNSTANMPMLPQHPLLARPFAPPPPRPTGAPTPSGGGVMSPLRAQLQAARQELDNVRVLLQSPSGVAGQTESGSSPGMPVWRNDRLLQHLQNTERLLVPVERGLALFIGNPTMAPHADVLALRQLLNELRSEADVLSSMAGRQQESSQPTATQTSSSGSVDASASSTANTTAAPPSSSSQMQNTTPDMPSDAAPELFILSSPQGPVGVLFNQQGTYTTAPMASTMSFQSFTDQFNRNRLLIAGLGQQMASSSSQSHNHLASRQHTPTQQPTTGEAAQQPSNQPQPAQNQQQDQNVNQNANQNANQVNVVNQNRNQNVVEIDENANAQGNIAAHLWLLFKLGCFVYIFAGGGSWYRPIMLGIVAAIVYFVQLGIFEEQVNMVRQHFEAMLPAGALAERVARGRANPPPQRVEPARNVTPHEAAQRLLRQQREQPINWARDSLRAVERSVTLFLASLWPGLGERIIRAEEERVRAEREAEEERVRLEEEARTREADAKKSESEAKEKDEGDVAGPSSNAKGKERAVVDEDEALDNAQALD</sequence>
<name>A0A6A6A0V8_9PLEO</name>
<evidence type="ECO:0000256" key="2">
    <source>
        <dbReference type="ARBA" id="ARBA00022692"/>
    </source>
</evidence>
<feature type="compositionally biased region" description="Polar residues" evidence="5">
    <location>
        <begin position="496"/>
        <end position="508"/>
    </location>
</feature>
<dbReference type="GO" id="GO:0016020">
    <property type="term" value="C:membrane"/>
    <property type="evidence" value="ECO:0007669"/>
    <property type="project" value="UniProtKB-SubCell"/>
</dbReference>
<feature type="region of interest" description="Disordered" evidence="5">
    <location>
        <begin position="250"/>
        <end position="272"/>
    </location>
</feature>
<feature type="region of interest" description="Disordered" evidence="5">
    <location>
        <begin position="704"/>
        <end position="772"/>
    </location>
</feature>
<dbReference type="RefSeq" id="XP_033519177.1">
    <property type="nucleotide sequence ID" value="XM_033666948.1"/>
</dbReference>
<evidence type="ECO:0000256" key="6">
    <source>
        <dbReference type="SAM" id="Phobius"/>
    </source>
</evidence>
<accession>A0A6A6A0V8</accession>
<evidence type="ECO:0000313" key="8">
    <source>
        <dbReference type="EMBL" id="KAF2124784.1"/>
    </source>
</evidence>
<dbReference type="InterPro" id="IPR000626">
    <property type="entry name" value="Ubiquitin-like_dom"/>
</dbReference>
<dbReference type="PROSITE" id="PS50053">
    <property type="entry name" value="UBIQUITIN_2"/>
    <property type="match status" value="1"/>
</dbReference>
<keyword evidence="9" id="KW-1185">Reference proteome</keyword>
<evidence type="ECO:0000256" key="3">
    <source>
        <dbReference type="ARBA" id="ARBA00022989"/>
    </source>
</evidence>
<keyword evidence="3 6" id="KW-1133">Transmembrane helix</keyword>
<feature type="compositionally biased region" description="Low complexity" evidence="5">
    <location>
        <begin position="479"/>
        <end position="494"/>
    </location>
</feature>
<evidence type="ECO:0000256" key="1">
    <source>
        <dbReference type="ARBA" id="ARBA00004370"/>
    </source>
</evidence>
<dbReference type="Proteomes" id="UP000799771">
    <property type="component" value="Unassembled WGS sequence"/>
</dbReference>
<evidence type="ECO:0000259" key="7">
    <source>
        <dbReference type="PROSITE" id="PS50053"/>
    </source>
</evidence>
<feature type="compositionally biased region" description="Basic and acidic residues" evidence="5">
    <location>
        <begin position="704"/>
        <end position="742"/>
    </location>
</feature>
<dbReference type="InterPro" id="IPR029071">
    <property type="entry name" value="Ubiquitin-like_domsf"/>
</dbReference>
<dbReference type="CDD" id="cd17039">
    <property type="entry name" value="Ubl_ubiquitin_like"/>
    <property type="match status" value="1"/>
</dbReference>
<evidence type="ECO:0000256" key="4">
    <source>
        <dbReference type="ARBA" id="ARBA00023136"/>
    </source>
</evidence>
<protein>
    <recommendedName>
        <fullName evidence="7">Ubiquitin-like domain-containing protein</fullName>
    </recommendedName>
</protein>
<feature type="compositionally biased region" description="Low complexity" evidence="5">
    <location>
        <begin position="377"/>
        <end position="413"/>
    </location>
</feature>
<dbReference type="PANTHER" id="PTHR12943">
    <property type="entry name" value="HOMOCYSTEINE-RESPONSIVE ENDOPLASMIC RETICULUM-RESIDENT UNIQUITIN-LIKE DOMAIN HERPUD PROTEIN FAMILY MEMBER"/>
    <property type="match status" value="1"/>
</dbReference>
<evidence type="ECO:0000256" key="5">
    <source>
        <dbReference type="SAM" id="MobiDB-lite"/>
    </source>
</evidence>
<dbReference type="AlphaFoldDB" id="A0A6A6A0V8"/>
<feature type="compositionally biased region" description="Low complexity" evidence="5">
    <location>
        <begin position="509"/>
        <end position="528"/>
    </location>
</feature>
<keyword evidence="4 6" id="KW-0472">Membrane</keyword>
<dbReference type="PANTHER" id="PTHR12943:SF27">
    <property type="entry name" value="HOMOCYSTEINE-INDUCED ENDOPLASMIC RETICULUM PROTEIN, ISOFORM A"/>
    <property type="match status" value="1"/>
</dbReference>
<feature type="region of interest" description="Disordered" evidence="5">
    <location>
        <begin position="479"/>
        <end position="528"/>
    </location>
</feature>
<feature type="region of interest" description="Disordered" evidence="5">
    <location>
        <begin position="370"/>
        <end position="432"/>
    </location>
</feature>
<feature type="compositionally biased region" description="Pro residues" evidence="5">
    <location>
        <begin position="254"/>
        <end position="264"/>
    </location>
</feature>
<reference evidence="8" key="1">
    <citation type="journal article" date="2020" name="Stud. Mycol.">
        <title>101 Dothideomycetes genomes: a test case for predicting lifestyles and emergence of pathogens.</title>
        <authorList>
            <person name="Haridas S."/>
            <person name="Albert R."/>
            <person name="Binder M."/>
            <person name="Bloem J."/>
            <person name="Labutti K."/>
            <person name="Salamov A."/>
            <person name="Andreopoulos B."/>
            <person name="Baker S."/>
            <person name="Barry K."/>
            <person name="Bills G."/>
            <person name="Bluhm B."/>
            <person name="Cannon C."/>
            <person name="Castanera R."/>
            <person name="Culley D."/>
            <person name="Daum C."/>
            <person name="Ezra D."/>
            <person name="Gonzalez J."/>
            <person name="Henrissat B."/>
            <person name="Kuo A."/>
            <person name="Liang C."/>
            <person name="Lipzen A."/>
            <person name="Lutzoni F."/>
            <person name="Magnuson J."/>
            <person name="Mondo S."/>
            <person name="Nolan M."/>
            <person name="Ohm R."/>
            <person name="Pangilinan J."/>
            <person name="Park H.-J."/>
            <person name="Ramirez L."/>
            <person name="Alfaro M."/>
            <person name="Sun H."/>
            <person name="Tritt A."/>
            <person name="Yoshinaga Y."/>
            <person name="Zwiers L.-H."/>
            <person name="Turgeon B."/>
            <person name="Goodwin S."/>
            <person name="Spatafora J."/>
            <person name="Crous P."/>
            <person name="Grigoriev I."/>
        </authorList>
    </citation>
    <scope>NUCLEOTIDE SEQUENCE</scope>
    <source>
        <strain evidence="8">CBS 119687</strain>
    </source>
</reference>
<keyword evidence="2 6" id="KW-0812">Transmembrane</keyword>
<feature type="compositionally biased region" description="Pro residues" evidence="5">
    <location>
        <begin position="133"/>
        <end position="144"/>
    </location>
</feature>
<comment type="subcellular location">
    <subcellularLocation>
        <location evidence="1">Membrane</location>
    </subcellularLocation>
</comment>
<feature type="compositionally biased region" description="Low complexity" evidence="5">
    <location>
        <begin position="97"/>
        <end position="108"/>
    </location>
</feature>